<name>A0A1P8WB46_9PLAN</name>
<evidence type="ECO:0000313" key="4">
    <source>
        <dbReference type="Proteomes" id="UP000187735"/>
    </source>
</evidence>
<feature type="region of interest" description="Disordered" evidence="1">
    <location>
        <begin position="346"/>
        <end position="393"/>
    </location>
</feature>
<gene>
    <name evidence="3" type="ORF">Fuma_00842</name>
</gene>
<dbReference type="RefSeq" id="WP_077023043.1">
    <property type="nucleotide sequence ID" value="NZ_CP017641.1"/>
</dbReference>
<proteinExistence type="predicted"/>
<evidence type="ECO:0000256" key="2">
    <source>
        <dbReference type="SAM" id="Phobius"/>
    </source>
</evidence>
<dbReference type="EMBL" id="CP017641">
    <property type="protein sequence ID" value="APZ91256.1"/>
    <property type="molecule type" value="Genomic_DNA"/>
</dbReference>
<evidence type="ECO:0000313" key="3">
    <source>
        <dbReference type="EMBL" id="APZ91256.1"/>
    </source>
</evidence>
<dbReference type="KEGG" id="fmr:Fuma_00842"/>
<dbReference type="Gene3D" id="2.20.28.160">
    <property type="match status" value="1"/>
</dbReference>
<dbReference type="OrthoDB" id="209478at2"/>
<keyword evidence="2" id="KW-0472">Membrane</keyword>
<dbReference type="InterPro" id="IPR011767">
    <property type="entry name" value="GLR_AS"/>
</dbReference>
<feature type="transmembrane region" description="Helical" evidence="2">
    <location>
        <begin position="115"/>
        <end position="138"/>
    </location>
</feature>
<keyword evidence="2" id="KW-1133">Transmembrane helix</keyword>
<reference evidence="3 4" key="1">
    <citation type="journal article" date="2016" name="Front. Microbiol.">
        <title>Fuerstia marisgermanicae gen. nov., sp. nov., an Unusual Member of the Phylum Planctomycetes from the German Wadden Sea.</title>
        <authorList>
            <person name="Kohn T."/>
            <person name="Heuer A."/>
            <person name="Jogler M."/>
            <person name="Vollmers J."/>
            <person name="Boedeker C."/>
            <person name="Bunk B."/>
            <person name="Rast P."/>
            <person name="Borchert D."/>
            <person name="Glockner I."/>
            <person name="Freese H.M."/>
            <person name="Klenk H.P."/>
            <person name="Overmann J."/>
            <person name="Kaster A.K."/>
            <person name="Rohde M."/>
            <person name="Wiegand S."/>
            <person name="Jogler C."/>
        </authorList>
    </citation>
    <scope>NUCLEOTIDE SEQUENCE [LARGE SCALE GENOMIC DNA]</scope>
    <source>
        <strain evidence="3 4">NH11</strain>
    </source>
</reference>
<keyword evidence="2" id="KW-0812">Transmembrane</keyword>
<feature type="compositionally biased region" description="Acidic residues" evidence="1">
    <location>
        <begin position="355"/>
        <end position="364"/>
    </location>
</feature>
<dbReference type="PROSITE" id="PS00195">
    <property type="entry name" value="GLUTAREDOXIN_1"/>
    <property type="match status" value="1"/>
</dbReference>
<dbReference type="AlphaFoldDB" id="A0A1P8WB46"/>
<keyword evidence="4" id="KW-1185">Reference proteome</keyword>
<organism evidence="3 4">
    <name type="scientific">Fuerstiella marisgermanici</name>
    <dbReference type="NCBI Taxonomy" id="1891926"/>
    <lineage>
        <taxon>Bacteria</taxon>
        <taxon>Pseudomonadati</taxon>
        <taxon>Planctomycetota</taxon>
        <taxon>Planctomycetia</taxon>
        <taxon>Planctomycetales</taxon>
        <taxon>Planctomycetaceae</taxon>
        <taxon>Fuerstiella</taxon>
    </lineage>
</organism>
<protein>
    <submittedName>
        <fullName evidence="3">Uncharacterized protein</fullName>
    </submittedName>
</protein>
<sequence>MAAFAGRDARNIYTLLFGLMAIQFNCPYCTAAIRVADQYSGKQGSCPKCKTKLIVPTVVPPSVPPAAELQPAPVAPQPTPAAPAEVVPPLVPDVAPPPVAVSRRRNRRRKRASKLYSIGIPVVCFLTFFGIVIAVMMMRPQELKGVLTGSIARDMRIPSVTVPLASLQLNDEDQAEAMQAFEDSPEAFVSSQMTCRIRLDGKSLVVDVAAGDEFEWFAVNPNASVNLRDWIRDHIAAANTQRLNRIAETGTALCKDKILKASGSRVVFDAATYRDGFGLNAHVDAFGFVVEAVTNNRVSPCAHEDSKGTLYFALPKDTTSFVLRGRSQNGGKPIFPGEYTVQVSVAADAASGDSPADDSPEEPAEANAAEPSMPKENSDAPDAPADAVKPDAD</sequence>
<accession>A0A1P8WB46</accession>
<evidence type="ECO:0000256" key="1">
    <source>
        <dbReference type="SAM" id="MobiDB-lite"/>
    </source>
</evidence>
<dbReference type="Proteomes" id="UP000187735">
    <property type="component" value="Chromosome"/>
</dbReference>
<dbReference type="STRING" id="1891926.Fuma_00842"/>